<keyword evidence="4" id="KW-1185">Reference proteome</keyword>
<sequence length="138" mass="14190">MSTRGDRGSVPVEMTLITPLLIMLTVLAVAMWRLAGARIDVEDAAHQAARAASLTRSPGEAGKAGRETAADALTAAGTSCPRPVTTVNTGSFRPGGQVVVTVSCEVSLADLSAVPLPGHQTITADFTAPLDTYVSDRS</sequence>
<feature type="transmembrane region" description="Helical" evidence="1">
    <location>
        <begin position="12"/>
        <end position="32"/>
    </location>
</feature>
<gene>
    <name evidence="3" type="ORF">FHX73_12404</name>
</gene>
<evidence type="ECO:0000259" key="2">
    <source>
        <dbReference type="Pfam" id="PF07811"/>
    </source>
</evidence>
<keyword evidence="1" id="KW-1133">Transmembrane helix</keyword>
<dbReference type="AlphaFoldDB" id="A0A561TW09"/>
<evidence type="ECO:0000256" key="1">
    <source>
        <dbReference type="SAM" id="Phobius"/>
    </source>
</evidence>
<keyword evidence="1" id="KW-0472">Membrane</keyword>
<dbReference type="InterPro" id="IPR012495">
    <property type="entry name" value="TadE-like_dom"/>
</dbReference>
<keyword evidence="1" id="KW-0812">Transmembrane</keyword>
<dbReference type="Proteomes" id="UP000317940">
    <property type="component" value="Unassembled WGS sequence"/>
</dbReference>
<name>A0A561TW09_9ACTN</name>
<reference evidence="3 4" key="1">
    <citation type="submission" date="2019-06" db="EMBL/GenBank/DDBJ databases">
        <title>Sequencing the genomes of 1000 actinobacteria strains.</title>
        <authorList>
            <person name="Klenk H.-P."/>
        </authorList>
    </citation>
    <scope>NUCLEOTIDE SEQUENCE [LARGE SCALE GENOMIC DNA]</scope>
    <source>
        <strain evidence="3 4">DSM 44826</strain>
    </source>
</reference>
<protein>
    <submittedName>
        <fullName evidence="3">TadE-like protein</fullName>
    </submittedName>
</protein>
<accession>A0A561TW09</accession>
<evidence type="ECO:0000313" key="3">
    <source>
        <dbReference type="EMBL" id="TWF91292.1"/>
    </source>
</evidence>
<evidence type="ECO:0000313" key="4">
    <source>
        <dbReference type="Proteomes" id="UP000317940"/>
    </source>
</evidence>
<proteinExistence type="predicted"/>
<dbReference type="Pfam" id="PF07811">
    <property type="entry name" value="TadE"/>
    <property type="match status" value="1"/>
</dbReference>
<comment type="caution">
    <text evidence="3">The sequence shown here is derived from an EMBL/GenBank/DDBJ whole genome shotgun (WGS) entry which is preliminary data.</text>
</comment>
<dbReference type="EMBL" id="VIWT01000002">
    <property type="protein sequence ID" value="TWF91292.1"/>
    <property type="molecule type" value="Genomic_DNA"/>
</dbReference>
<organism evidence="3 4">
    <name type="scientific">Kitasatospora viridis</name>
    <dbReference type="NCBI Taxonomy" id="281105"/>
    <lineage>
        <taxon>Bacteria</taxon>
        <taxon>Bacillati</taxon>
        <taxon>Actinomycetota</taxon>
        <taxon>Actinomycetes</taxon>
        <taxon>Kitasatosporales</taxon>
        <taxon>Streptomycetaceae</taxon>
        <taxon>Kitasatospora</taxon>
    </lineage>
</organism>
<feature type="domain" description="TadE-like" evidence="2">
    <location>
        <begin position="8"/>
        <end position="50"/>
    </location>
</feature>
<dbReference type="RefSeq" id="WP_211786364.1">
    <property type="nucleotide sequence ID" value="NZ_BAAAMZ010000053.1"/>
</dbReference>